<organism evidence="1 2">
    <name type="scientific">Clostridium beijerinckii</name>
    <name type="common">Clostridium MP</name>
    <dbReference type="NCBI Taxonomy" id="1520"/>
    <lineage>
        <taxon>Bacteria</taxon>
        <taxon>Bacillati</taxon>
        <taxon>Bacillota</taxon>
        <taxon>Clostridia</taxon>
        <taxon>Eubacteriales</taxon>
        <taxon>Clostridiaceae</taxon>
        <taxon>Clostridium</taxon>
    </lineage>
</organism>
<accession>A0A9Q5GMY6</accession>
<dbReference type="EMBL" id="JABSXK010000001">
    <property type="protein sequence ID" value="NRV09743.1"/>
    <property type="molecule type" value="Genomic_DNA"/>
</dbReference>
<comment type="caution">
    <text evidence="1">The sequence shown here is derived from an EMBL/GenBank/DDBJ whole genome shotgun (WGS) entry which is preliminary data.</text>
</comment>
<dbReference type="RefSeq" id="WP_155772818.1">
    <property type="nucleotide sequence ID" value="NZ_CP016090.1"/>
</dbReference>
<dbReference type="Proteomes" id="UP000821656">
    <property type="component" value="Unassembled WGS sequence"/>
</dbReference>
<proteinExistence type="predicted"/>
<name>A0A9Q5GMY6_CLOBE</name>
<gene>
    <name evidence="1" type="ORF">DFH45_002706</name>
</gene>
<evidence type="ECO:0000313" key="2">
    <source>
        <dbReference type="Proteomes" id="UP000821656"/>
    </source>
</evidence>
<protein>
    <submittedName>
        <fullName evidence="1">Uncharacterized protein</fullName>
    </submittedName>
</protein>
<reference evidence="1" key="1">
    <citation type="submission" date="2020-05" db="EMBL/GenBank/DDBJ databases">
        <title>Genomic insights into acetone-butanol-ethanol (ABE) fermentation by sequencing solventogenic clostridia strains.</title>
        <authorList>
            <person name="Brown S."/>
        </authorList>
    </citation>
    <scope>NUCLEOTIDE SEQUENCE</scope>
    <source>
        <strain evidence="1">DJ126</strain>
    </source>
</reference>
<sequence>MKKADDKVKIICLVVLKNELYVLCWFSKEEGICLNGISSTEFRYI</sequence>
<evidence type="ECO:0000313" key="1">
    <source>
        <dbReference type="EMBL" id="NRV09743.1"/>
    </source>
</evidence>
<dbReference type="AlphaFoldDB" id="A0A9Q5GMY6"/>